<proteinExistence type="predicted"/>
<name>A0A5M7BN62_SACHI</name>
<reference evidence="7 8" key="1">
    <citation type="submission" date="2019-09" db="EMBL/GenBank/DDBJ databases">
        <title>Draft genome sequence of the thermophilic Saccharopolyspora hirsuta VKM Ac-666T.</title>
        <authorList>
            <person name="Lobastova T.G."/>
            <person name="Fokina V."/>
            <person name="Bragin E.Y."/>
            <person name="Shtratnikova V.Y."/>
            <person name="Starodumova I.P."/>
            <person name="Tarlachkov S.V."/>
            <person name="Donova M.V."/>
        </authorList>
    </citation>
    <scope>NUCLEOTIDE SEQUENCE [LARGE SCALE GENOMIC DNA]</scope>
    <source>
        <strain evidence="7 8">VKM Ac-666</strain>
    </source>
</reference>
<feature type="transmembrane region" description="Helical" evidence="5">
    <location>
        <begin position="81"/>
        <end position="99"/>
    </location>
</feature>
<organism evidence="7 8">
    <name type="scientific">Saccharopolyspora hirsuta</name>
    <dbReference type="NCBI Taxonomy" id="1837"/>
    <lineage>
        <taxon>Bacteria</taxon>
        <taxon>Bacillati</taxon>
        <taxon>Actinomycetota</taxon>
        <taxon>Actinomycetes</taxon>
        <taxon>Pseudonocardiales</taxon>
        <taxon>Pseudonocardiaceae</taxon>
        <taxon>Saccharopolyspora</taxon>
    </lineage>
</organism>
<gene>
    <name evidence="7" type="ORF">F1721_21100</name>
</gene>
<dbReference type="GO" id="GO:0016020">
    <property type="term" value="C:membrane"/>
    <property type="evidence" value="ECO:0007669"/>
    <property type="project" value="UniProtKB-SubCell"/>
</dbReference>
<dbReference type="InterPro" id="IPR007267">
    <property type="entry name" value="GtrA_DPMS_TM"/>
</dbReference>
<keyword evidence="8" id="KW-1185">Reference proteome</keyword>
<feature type="transmembrane region" description="Helical" evidence="5">
    <location>
        <begin position="48"/>
        <end position="69"/>
    </location>
</feature>
<dbReference type="AlphaFoldDB" id="A0A5M7BN62"/>
<accession>A0A5M7BN62</accession>
<evidence type="ECO:0000313" key="8">
    <source>
        <dbReference type="Proteomes" id="UP000323946"/>
    </source>
</evidence>
<keyword evidence="4 5" id="KW-0472">Membrane</keyword>
<evidence type="ECO:0000256" key="1">
    <source>
        <dbReference type="ARBA" id="ARBA00004141"/>
    </source>
</evidence>
<feature type="domain" description="GtrA/DPMS transmembrane" evidence="6">
    <location>
        <begin position="20"/>
        <end position="145"/>
    </location>
</feature>
<comment type="subcellular location">
    <subcellularLocation>
        <location evidence="1">Membrane</location>
        <topology evidence="1">Multi-pass membrane protein</topology>
    </subcellularLocation>
</comment>
<dbReference type="Proteomes" id="UP000323946">
    <property type="component" value="Unassembled WGS sequence"/>
</dbReference>
<keyword evidence="3 5" id="KW-1133">Transmembrane helix</keyword>
<keyword evidence="2 5" id="KW-0812">Transmembrane</keyword>
<dbReference type="EMBL" id="VWPH01000009">
    <property type="protein sequence ID" value="KAA5831242.1"/>
    <property type="molecule type" value="Genomic_DNA"/>
</dbReference>
<feature type="transmembrane region" description="Helical" evidence="5">
    <location>
        <begin position="119"/>
        <end position="139"/>
    </location>
</feature>
<feature type="transmembrane region" description="Helical" evidence="5">
    <location>
        <begin position="21"/>
        <end position="42"/>
    </location>
</feature>
<dbReference type="Pfam" id="PF04138">
    <property type="entry name" value="GtrA_DPMS_TM"/>
    <property type="match status" value="1"/>
</dbReference>
<sequence length="149" mass="15941">MAPQAPETTGAKRYWRLLSRFAAASAVATAISQVVFLVVYALGAAPVAATITAWLAGAIPNFTLNRRTWGSTGRAGLRGEILRYAVISVTTALLAALATHNAEALAQALFPDARSAQVAVVWGAFLGTYAVMFVLKFFLVDRLVFPDRR</sequence>
<comment type="caution">
    <text evidence="7">The sequence shown here is derived from an EMBL/GenBank/DDBJ whole genome shotgun (WGS) entry which is preliminary data.</text>
</comment>
<evidence type="ECO:0000259" key="6">
    <source>
        <dbReference type="Pfam" id="PF04138"/>
    </source>
</evidence>
<protein>
    <recommendedName>
        <fullName evidence="6">GtrA/DPMS transmembrane domain-containing protein</fullName>
    </recommendedName>
</protein>
<dbReference type="RefSeq" id="WP_150068450.1">
    <property type="nucleotide sequence ID" value="NZ_JBEPDJ010000001.1"/>
</dbReference>
<evidence type="ECO:0000256" key="4">
    <source>
        <dbReference type="ARBA" id="ARBA00023136"/>
    </source>
</evidence>
<dbReference type="GO" id="GO:0000271">
    <property type="term" value="P:polysaccharide biosynthetic process"/>
    <property type="evidence" value="ECO:0007669"/>
    <property type="project" value="InterPro"/>
</dbReference>
<evidence type="ECO:0000313" key="7">
    <source>
        <dbReference type="EMBL" id="KAA5831242.1"/>
    </source>
</evidence>
<dbReference type="OrthoDB" id="5185562at2"/>
<evidence type="ECO:0000256" key="5">
    <source>
        <dbReference type="SAM" id="Phobius"/>
    </source>
</evidence>
<evidence type="ECO:0000256" key="2">
    <source>
        <dbReference type="ARBA" id="ARBA00022692"/>
    </source>
</evidence>
<evidence type="ECO:0000256" key="3">
    <source>
        <dbReference type="ARBA" id="ARBA00022989"/>
    </source>
</evidence>